<dbReference type="OrthoDB" id="300709at2759"/>
<protein>
    <recommendedName>
        <fullName evidence="3">NmrA-like domain-containing protein</fullName>
    </recommendedName>
</protein>
<evidence type="ECO:0000256" key="2">
    <source>
        <dbReference type="ARBA" id="ARBA00022857"/>
    </source>
</evidence>
<dbReference type="InterPro" id="IPR008030">
    <property type="entry name" value="NmrA-like"/>
</dbReference>
<feature type="domain" description="NmrA-like" evidence="3">
    <location>
        <begin position="3"/>
        <end position="291"/>
    </location>
</feature>
<comment type="caution">
    <text evidence="4">The sequence shown here is derived from an EMBL/GenBank/DDBJ whole genome shotgun (WGS) entry which is preliminary data.</text>
</comment>
<name>A0A1Y1ZEK5_9PLEO</name>
<reference evidence="4 5" key="1">
    <citation type="submission" date="2016-07" db="EMBL/GenBank/DDBJ databases">
        <title>Pervasive Adenine N6-methylation of Active Genes in Fungi.</title>
        <authorList>
            <consortium name="DOE Joint Genome Institute"/>
            <person name="Mondo S.J."/>
            <person name="Dannebaum R.O."/>
            <person name="Kuo R.C."/>
            <person name="Labutti K."/>
            <person name="Haridas S."/>
            <person name="Kuo A."/>
            <person name="Salamov A."/>
            <person name="Ahrendt S.R."/>
            <person name="Lipzen A."/>
            <person name="Sullivan W."/>
            <person name="Andreopoulos W.B."/>
            <person name="Clum A."/>
            <person name="Lindquist E."/>
            <person name="Daum C."/>
            <person name="Ramamoorthy G.K."/>
            <person name="Gryganskyi A."/>
            <person name="Culley D."/>
            <person name="Magnuson J.K."/>
            <person name="James T.Y."/>
            <person name="O'Malley M.A."/>
            <person name="Stajich J.E."/>
            <person name="Spatafora J.W."/>
            <person name="Visel A."/>
            <person name="Grigoriev I.V."/>
        </authorList>
    </citation>
    <scope>NUCLEOTIDE SEQUENCE [LARGE SCALE GENOMIC DNA]</scope>
    <source>
        <strain evidence="4 5">CBS 115471</strain>
    </source>
</reference>
<dbReference type="Gene3D" id="3.40.50.720">
    <property type="entry name" value="NAD(P)-binding Rossmann-like Domain"/>
    <property type="match status" value="1"/>
</dbReference>
<dbReference type="InterPro" id="IPR036291">
    <property type="entry name" value="NAD(P)-bd_dom_sf"/>
</dbReference>
<dbReference type="PANTHER" id="PTHR42748">
    <property type="entry name" value="NITROGEN METABOLITE REPRESSION PROTEIN NMRA FAMILY MEMBER"/>
    <property type="match status" value="1"/>
</dbReference>
<dbReference type="STRING" id="1231657.A0A1Y1ZEK5"/>
<evidence type="ECO:0000256" key="1">
    <source>
        <dbReference type="ARBA" id="ARBA00006328"/>
    </source>
</evidence>
<dbReference type="InterPro" id="IPR051164">
    <property type="entry name" value="NmrA-like_oxidored"/>
</dbReference>
<evidence type="ECO:0000313" key="5">
    <source>
        <dbReference type="Proteomes" id="UP000193144"/>
    </source>
</evidence>
<evidence type="ECO:0000313" key="4">
    <source>
        <dbReference type="EMBL" id="ORY08646.1"/>
    </source>
</evidence>
<dbReference type="GO" id="GO:0005634">
    <property type="term" value="C:nucleus"/>
    <property type="evidence" value="ECO:0007669"/>
    <property type="project" value="TreeGrafter"/>
</dbReference>
<accession>A0A1Y1ZEK5</accession>
<evidence type="ECO:0000259" key="3">
    <source>
        <dbReference type="Pfam" id="PF05368"/>
    </source>
</evidence>
<proteinExistence type="inferred from homology"/>
<gene>
    <name evidence="4" type="ORF">BCR34DRAFT_626138</name>
</gene>
<dbReference type="AlphaFoldDB" id="A0A1Y1ZEK5"/>
<dbReference type="EMBL" id="MCFA01000097">
    <property type="protein sequence ID" value="ORY08646.1"/>
    <property type="molecule type" value="Genomic_DNA"/>
</dbReference>
<comment type="similarity">
    <text evidence="1">Belongs to the NmrA-type oxidoreductase family.</text>
</comment>
<dbReference type="Proteomes" id="UP000193144">
    <property type="component" value="Unassembled WGS sequence"/>
</dbReference>
<keyword evidence="5" id="KW-1185">Reference proteome</keyword>
<keyword evidence="2" id="KW-0521">NADP</keyword>
<organism evidence="4 5">
    <name type="scientific">Clohesyomyces aquaticus</name>
    <dbReference type="NCBI Taxonomy" id="1231657"/>
    <lineage>
        <taxon>Eukaryota</taxon>
        <taxon>Fungi</taxon>
        <taxon>Dikarya</taxon>
        <taxon>Ascomycota</taxon>
        <taxon>Pezizomycotina</taxon>
        <taxon>Dothideomycetes</taxon>
        <taxon>Pleosporomycetidae</taxon>
        <taxon>Pleosporales</taxon>
        <taxon>Lindgomycetaceae</taxon>
        <taxon>Clohesyomyces</taxon>
    </lineage>
</organism>
<dbReference type="PANTHER" id="PTHR42748:SF11">
    <property type="entry name" value="NMRA-LIKE DOMAIN-CONTAINING PROTEIN"/>
    <property type="match status" value="1"/>
</dbReference>
<dbReference type="Gene3D" id="3.90.25.10">
    <property type="entry name" value="UDP-galactose 4-epimerase, domain 1"/>
    <property type="match status" value="1"/>
</dbReference>
<dbReference type="Pfam" id="PF05368">
    <property type="entry name" value="NmrA"/>
    <property type="match status" value="1"/>
</dbReference>
<dbReference type="CDD" id="cd05251">
    <property type="entry name" value="NmrA_like_SDR_a"/>
    <property type="match status" value="1"/>
</dbReference>
<sequence length="299" mass="33241">MSKKILTVFGATGNQGGSVANVVLDDPQLSKEWTVRAITRDITNPKALALKAKGAEIIEADMDNPNSLSAALKSAHTVFALTNTQYGGGDITREVETRQAKAVCSEAVSQGVKCLIWSSMSHPFKISNGKLTHVDHFDDKAEIEQYIRGLPIKSMHFGPGTLRAMGRVITNILNPETRIPLIDITDTGKWVGAMLADEEKYEGKFFAAAQGMYSMQEIVDTVSRVSGKTVKHQKLPDEVMKGYFPEAFREQLFEMFLLVRDYGYFGEGMDEQVEWAKKQVSGDLTSFEEYLKKNPIQFD</sequence>
<dbReference type="SUPFAM" id="SSF51735">
    <property type="entry name" value="NAD(P)-binding Rossmann-fold domains"/>
    <property type="match status" value="1"/>
</dbReference>